<gene>
    <name evidence="1" type="primary">orf04399</name>
    <name evidence="1" type="ORF">Q903MT_gene4376</name>
</gene>
<dbReference type="EMBL" id="MK697699">
    <property type="protein sequence ID" value="QHR90353.1"/>
    <property type="molecule type" value="Genomic_DNA"/>
</dbReference>
<proteinExistence type="predicted"/>
<sequence>MVSEFSLIYVITLSSPVFPPGYFYGLISTLSVAFDALAISTFTFISAQCPGSVCMRYPGALNTAARTGTDTFRDRDPVAYP</sequence>
<protein>
    <submittedName>
        <fullName evidence="1">Uncharacterized protein</fullName>
    </submittedName>
</protein>
<evidence type="ECO:0000313" key="1">
    <source>
        <dbReference type="EMBL" id="QHR90353.1"/>
    </source>
</evidence>
<keyword evidence="1" id="KW-0496">Mitochondrion</keyword>
<name>A0A6B9XTH2_PICSI</name>
<reference evidence="1" key="1">
    <citation type="submission" date="2019-03" db="EMBL/GenBank/DDBJ databases">
        <title>Largest Complete Mitochondrial Genome of a Gymnosperm, Sitka Spruce (Picea sitchensis), Indicates Complex Physical Structure.</title>
        <authorList>
            <person name="Jackman S.D."/>
            <person name="Coombe L."/>
            <person name="Warren R."/>
            <person name="Kirk H."/>
            <person name="Trinh E."/>
            <person name="McLeod T."/>
            <person name="Pleasance S."/>
            <person name="Pandoh P."/>
            <person name="Zhao Y."/>
            <person name="Coope R."/>
            <person name="Bousquet J."/>
            <person name="Bohlmann J.C."/>
            <person name="Jones S.J.M."/>
            <person name="Birol I."/>
        </authorList>
    </citation>
    <scope>NUCLEOTIDE SEQUENCE</scope>
    <source>
        <strain evidence="1">Q903</strain>
    </source>
</reference>
<geneLocation type="mitochondrion" evidence="1"/>
<organism evidence="1">
    <name type="scientific">Picea sitchensis</name>
    <name type="common">Sitka spruce</name>
    <name type="synonym">Pinus sitchensis</name>
    <dbReference type="NCBI Taxonomy" id="3332"/>
    <lineage>
        <taxon>Eukaryota</taxon>
        <taxon>Viridiplantae</taxon>
        <taxon>Streptophyta</taxon>
        <taxon>Embryophyta</taxon>
        <taxon>Tracheophyta</taxon>
        <taxon>Spermatophyta</taxon>
        <taxon>Pinopsida</taxon>
        <taxon>Pinidae</taxon>
        <taxon>Conifers I</taxon>
        <taxon>Pinales</taxon>
        <taxon>Pinaceae</taxon>
        <taxon>Picea</taxon>
    </lineage>
</organism>
<accession>A0A6B9XTH2</accession>
<dbReference type="AlphaFoldDB" id="A0A6B9XTH2"/>